<protein>
    <submittedName>
        <fullName evidence="1">DUF5686 and carboxypeptidase regulatory-like domain-containing protein</fullName>
    </submittedName>
</protein>
<dbReference type="EMBL" id="BAABIQ010000005">
    <property type="protein sequence ID" value="GAA4783005.1"/>
    <property type="molecule type" value="Genomic_DNA"/>
</dbReference>
<dbReference type="InterPro" id="IPR008969">
    <property type="entry name" value="CarboxyPept-like_regulatory"/>
</dbReference>
<keyword evidence="2" id="KW-1185">Reference proteome</keyword>
<reference evidence="2" key="1">
    <citation type="journal article" date="2019" name="Int. J. Syst. Evol. Microbiol.">
        <title>The Global Catalogue of Microorganisms (GCM) 10K type strain sequencing project: providing services to taxonomists for standard genome sequencing and annotation.</title>
        <authorList>
            <consortium name="The Broad Institute Genomics Platform"/>
            <consortium name="The Broad Institute Genome Sequencing Center for Infectious Disease"/>
            <person name="Wu L."/>
            <person name="Ma J."/>
        </authorList>
    </citation>
    <scope>NUCLEOTIDE SEQUENCE [LARGE SCALE GENOMIC DNA]</scope>
    <source>
        <strain evidence="2">JCM 18200</strain>
    </source>
</reference>
<name>A0ABP9ANW2_9SPHI</name>
<accession>A0ABP9ANW2</accession>
<dbReference type="SUPFAM" id="SSF49464">
    <property type="entry name" value="Carboxypeptidase regulatory domain-like"/>
    <property type="match status" value="1"/>
</dbReference>
<dbReference type="Pfam" id="PF13715">
    <property type="entry name" value="CarbopepD_reg_2"/>
    <property type="match status" value="1"/>
</dbReference>
<dbReference type="Proteomes" id="UP001501411">
    <property type="component" value="Unassembled WGS sequence"/>
</dbReference>
<dbReference type="Gene3D" id="2.60.40.1120">
    <property type="entry name" value="Carboxypeptidase-like, regulatory domain"/>
    <property type="match status" value="1"/>
</dbReference>
<comment type="caution">
    <text evidence="1">The sequence shown here is derived from an EMBL/GenBank/DDBJ whole genome shotgun (WGS) entry which is preliminary data.</text>
</comment>
<organism evidence="1 2">
    <name type="scientific">Olivibacter ginsenosidimutans</name>
    <dbReference type="NCBI Taxonomy" id="1176537"/>
    <lineage>
        <taxon>Bacteria</taxon>
        <taxon>Pseudomonadati</taxon>
        <taxon>Bacteroidota</taxon>
        <taxon>Sphingobacteriia</taxon>
        <taxon>Sphingobacteriales</taxon>
        <taxon>Sphingobacteriaceae</taxon>
        <taxon>Olivibacter</taxon>
    </lineage>
</organism>
<evidence type="ECO:0000313" key="1">
    <source>
        <dbReference type="EMBL" id="GAA4783005.1"/>
    </source>
</evidence>
<proteinExistence type="predicted"/>
<evidence type="ECO:0000313" key="2">
    <source>
        <dbReference type="Proteomes" id="UP001501411"/>
    </source>
</evidence>
<dbReference type="InterPro" id="IPR043741">
    <property type="entry name" value="DUF5686"/>
</dbReference>
<dbReference type="Pfam" id="PF18939">
    <property type="entry name" value="DUF5686"/>
    <property type="match status" value="1"/>
</dbReference>
<gene>
    <name evidence="1" type="ORF">GCM10023231_08320</name>
</gene>
<sequence>MLMKKWFTIILLLGINQLLYAQALSIQGTVTSEDGQPIPFASIFKSNSTKGTSANSEGFFKLILPQGNHQLMISAVGYQSKTVSINLQHNDSLHVQLALAVYTLPEVVIGNQEDPAYAIIRKAIKKRSYYLAQSGPYTAHVYIKGLQRLMKAPKKFLGLDIEEASKEMGLDSNRRGIIYLSESESNITVNPPKDFREEMISSKISGNNQAFSFNRASELQLNFYENHQDIVEGLSSRPFLSPIAANALAYYRYQYVGSSQQHGLTIDKIKVIPKRKGEPLYKGDIYIVANEWRIHSVNLLLDKTSSINFVDSLNIKQLFTPINQEIWMPSNVQLDFIGGLLGFQVGGYFTAIYQDYQLTRLPKRKRFKEVLAIDEGVNKKDSAYWANHRPIPLTMEEQQDYIDKDSLRKRRESKSYLDSIDKKNNRFKPLGFILAGYDYRDRYKKEYVSLGSPLRSLLFNSVEGLAINYSLSYSRQIDSTSNRYFRINGRLRYGFANKHVNGVLSTSVPLKKQSLILSGGRDVLDLNNRGSLPVLVNSLYTLLAGENYQKLYEKTFASAWWNYTIPGNIKVGVQAEWAHRHWLPNATDFTFWDRNQHKLTSNNPLHPEADIPLFEDNNATKISFGLSYDFSSRYESYPSGKRYLPSKYPTLGIQYTKGLKNMLGSDVDYDLLSASIYKSAIGLGLYGKLSFSAAAGKFLRNNRLFYPDFRHFKGNQILFTDQQLSSFLALDYYRYSTSTSFAEAHTEYNLGGLLTSKIPLLRQLKLEEIVGLHVLHTPELSRYGELHLGLQWKMLRVVYAYSKSSNTLLDGCNTLRIGLSLF</sequence>